<evidence type="ECO:0000313" key="1">
    <source>
        <dbReference type="EMBL" id="GAB1583456.1"/>
    </source>
</evidence>
<reference evidence="1 2" key="1">
    <citation type="submission" date="2024-10" db="EMBL/GenBank/DDBJ databases">
        <title>Isolation, draft genome sequencing and identification of Phyllobacterium sp. NSA23, isolated from leaf soil.</title>
        <authorList>
            <person name="Akita H."/>
        </authorList>
    </citation>
    <scope>NUCLEOTIDE SEQUENCE [LARGE SCALE GENOMIC DNA]</scope>
    <source>
        <strain evidence="1 2">NSA23</strain>
    </source>
</reference>
<keyword evidence="2" id="KW-1185">Reference proteome</keyword>
<organism evidence="1 2">
    <name type="scientific">Phyllobacterium phragmitis</name>
    <dbReference type="NCBI Taxonomy" id="2670329"/>
    <lineage>
        <taxon>Bacteria</taxon>
        <taxon>Pseudomonadati</taxon>
        <taxon>Pseudomonadota</taxon>
        <taxon>Alphaproteobacteria</taxon>
        <taxon>Hyphomicrobiales</taxon>
        <taxon>Phyllobacteriaceae</taxon>
        <taxon>Phyllobacterium</taxon>
    </lineage>
</organism>
<comment type="caution">
    <text evidence="1">The sequence shown here is derived from an EMBL/GenBank/DDBJ whole genome shotgun (WGS) entry which is preliminary data.</text>
</comment>
<sequence>MPALSEAGKTIERLNGCLIRPRSVRIRKAAPEFGREDRTVHEAAVEFGADFGFVHPVGADEDDLLAAVAQIGSR</sequence>
<evidence type="ECO:0000313" key="2">
    <source>
        <dbReference type="Proteomes" id="UP001628091"/>
    </source>
</evidence>
<proteinExistence type="predicted"/>
<dbReference type="EMBL" id="BAAFZP010000002">
    <property type="protein sequence ID" value="GAB1583456.1"/>
    <property type="molecule type" value="Genomic_DNA"/>
</dbReference>
<accession>A0ABQ0H3H6</accession>
<name>A0ABQ0H3H6_9HYPH</name>
<gene>
    <name evidence="1" type="ORF">PPNSA23_33990</name>
</gene>
<protein>
    <submittedName>
        <fullName evidence="1">Uncharacterized protein</fullName>
    </submittedName>
</protein>
<dbReference type="Proteomes" id="UP001628091">
    <property type="component" value="Unassembled WGS sequence"/>
</dbReference>